<keyword evidence="10" id="KW-1185">Reference proteome</keyword>
<evidence type="ECO:0000313" key="9">
    <source>
        <dbReference type="EMBL" id="KZL91889.1"/>
    </source>
</evidence>
<evidence type="ECO:0000256" key="3">
    <source>
        <dbReference type="ARBA" id="ARBA00022475"/>
    </source>
</evidence>
<dbReference type="PANTHER" id="PTHR35334:SF2">
    <property type="entry name" value="SERINE TRANSPORTER SDAC"/>
    <property type="match status" value="1"/>
</dbReference>
<name>A0A162SUK9_9CLOT</name>
<sequence length="101" mass="11051">MRDIILESSRARGKELNEKTVKTMIIIFVILTCWYTAYANPSILGIIESVSGPTGAVILLILPMYAIRKVAVLAKYRGKMSNVFVTVVGVITVLAVFSGVF</sequence>
<evidence type="ECO:0000256" key="5">
    <source>
        <dbReference type="ARBA" id="ARBA00022692"/>
    </source>
</evidence>
<accession>A0A162SUK9</accession>
<keyword evidence="2" id="KW-0813">Transport</keyword>
<protein>
    <submittedName>
        <fullName evidence="9">Serine transporter</fullName>
    </submittedName>
</protein>
<organism evidence="9 10">
    <name type="scientific">Clostridium magnum DSM 2767</name>
    <dbReference type="NCBI Taxonomy" id="1121326"/>
    <lineage>
        <taxon>Bacteria</taxon>
        <taxon>Bacillati</taxon>
        <taxon>Bacillota</taxon>
        <taxon>Clostridia</taxon>
        <taxon>Eubacteriales</taxon>
        <taxon>Clostridiaceae</taxon>
        <taxon>Clostridium</taxon>
    </lineage>
</organism>
<keyword evidence="7 8" id="KW-0472">Membrane</keyword>
<dbReference type="GO" id="GO:0005886">
    <property type="term" value="C:plasma membrane"/>
    <property type="evidence" value="ECO:0007669"/>
    <property type="project" value="UniProtKB-SubCell"/>
</dbReference>
<feature type="transmembrane region" description="Helical" evidence="8">
    <location>
        <begin position="20"/>
        <end position="37"/>
    </location>
</feature>
<gene>
    <name evidence="9" type="primary">sdaC</name>
    <name evidence="9" type="ORF">CLMAG_16950</name>
</gene>
<feature type="transmembrane region" description="Helical" evidence="8">
    <location>
        <begin position="83"/>
        <end position="100"/>
    </location>
</feature>
<reference evidence="9 10" key="1">
    <citation type="submission" date="2016-04" db="EMBL/GenBank/DDBJ databases">
        <title>Genome sequence of Clostridium magnum DSM 2767.</title>
        <authorList>
            <person name="Poehlein A."/>
            <person name="Uhlig R."/>
            <person name="Fischer R."/>
            <person name="Bahl H."/>
            <person name="Daniel R."/>
        </authorList>
    </citation>
    <scope>NUCLEOTIDE SEQUENCE [LARGE SCALE GENOMIC DNA]</scope>
    <source>
        <strain evidence="9 10">DSM 2767</strain>
    </source>
</reference>
<evidence type="ECO:0000256" key="4">
    <source>
        <dbReference type="ARBA" id="ARBA00022519"/>
    </source>
</evidence>
<keyword evidence="6 8" id="KW-1133">Transmembrane helix</keyword>
<dbReference type="STRING" id="1121326.CLMAG_16950"/>
<keyword evidence="4" id="KW-0997">Cell inner membrane</keyword>
<dbReference type="RefSeq" id="WP_066620802.1">
    <property type="nucleotide sequence ID" value="NZ_FQXL01000022.1"/>
</dbReference>
<evidence type="ECO:0000256" key="8">
    <source>
        <dbReference type="SAM" id="Phobius"/>
    </source>
</evidence>
<evidence type="ECO:0000256" key="7">
    <source>
        <dbReference type="ARBA" id="ARBA00023136"/>
    </source>
</evidence>
<comment type="caution">
    <text evidence="9">The sequence shown here is derived from an EMBL/GenBank/DDBJ whole genome shotgun (WGS) entry which is preliminary data.</text>
</comment>
<evidence type="ECO:0000256" key="1">
    <source>
        <dbReference type="ARBA" id="ARBA00004429"/>
    </source>
</evidence>
<dbReference type="PANTHER" id="PTHR35334">
    <property type="entry name" value="SERINE TRANSPORTER"/>
    <property type="match status" value="1"/>
</dbReference>
<dbReference type="AlphaFoldDB" id="A0A162SUK9"/>
<dbReference type="EMBL" id="LWAE01000002">
    <property type="protein sequence ID" value="KZL91889.1"/>
    <property type="molecule type" value="Genomic_DNA"/>
</dbReference>
<feature type="transmembrane region" description="Helical" evidence="8">
    <location>
        <begin position="43"/>
        <end position="62"/>
    </location>
</feature>
<evidence type="ECO:0000256" key="6">
    <source>
        <dbReference type="ARBA" id="ARBA00022989"/>
    </source>
</evidence>
<comment type="subcellular location">
    <subcellularLocation>
        <location evidence="1">Cell inner membrane</location>
        <topology evidence="1">Multi-pass membrane protein</topology>
    </subcellularLocation>
</comment>
<dbReference type="Proteomes" id="UP000076603">
    <property type="component" value="Unassembled WGS sequence"/>
</dbReference>
<dbReference type="InterPro" id="IPR018227">
    <property type="entry name" value="Amino_acid_transport_2"/>
</dbReference>
<evidence type="ECO:0000313" key="10">
    <source>
        <dbReference type="Proteomes" id="UP000076603"/>
    </source>
</evidence>
<dbReference type="PATRIC" id="fig|1121326.3.peg.1675"/>
<proteinExistence type="predicted"/>
<dbReference type="GO" id="GO:0003333">
    <property type="term" value="P:amino acid transmembrane transport"/>
    <property type="evidence" value="ECO:0007669"/>
    <property type="project" value="InterPro"/>
</dbReference>
<evidence type="ECO:0000256" key="2">
    <source>
        <dbReference type="ARBA" id="ARBA00022448"/>
    </source>
</evidence>
<keyword evidence="3" id="KW-1003">Cell membrane</keyword>
<keyword evidence="5 8" id="KW-0812">Transmembrane</keyword>